<dbReference type="InterPro" id="IPR001650">
    <property type="entry name" value="Helicase_C-like"/>
</dbReference>
<feature type="domain" description="DEAD-box RNA helicase Q" evidence="10">
    <location>
        <begin position="24"/>
        <end position="52"/>
    </location>
</feature>
<dbReference type="PROSITE" id="PS51194">
    <property type="entry name" value="HELICASE_CTER"/>
    <property type="match status" value="1"/>
</dbReference>
<dbReference type="PROSITE" id="PS51192">
    <property type="entry name" value="HELICASE_ATP_BIND_1"/>
    <property type="match status" value="1"/>
</dbReference>
<evidence type="ECO:0000259" key="8">
    <source>
        <dbReference type="PROSITE" id="PS51192"/>
    </source>
</evidence>
<feature type="compositionally biased region" description="Basic and acidic residues" evidence="7">
    <location>
        <begin position="688"/>
        <end position="705"/>
    </location>
</feature>
<evidence type="ECO:0000256" key="4">
    <source>
        <dbReference type="ARBA" id="ARBA00022806"/>
    </source>
</evidence>
<proteinExistence type="predicted"/>
<dbReference type="PROSITE" id="PS00039">
    <property type="entry name" value="DEAD_ATP_HELICASE"/>
    <property type="match status" value="1"/>
</dbReference>
<gene>
    <name evidence="11" type="ORF">ILUMI_08583</name>
</gene>
<dbReference type="GO" id="GO:0010468">
    <property type="term" value="P:regulation of gene expression"/>
    <property type="evidence" value="ECO:0007669"/>
    <property type="project" value="UniProtKB-ARBA"/>
</dbReference>
<dbReference type="InterPro" id="IPR011545">
    <property type="entry name" value="DEAD/DEAH_box_helicase_dom"/>
</dbReference>
<dbReference type="SUPFAM" id="SSF52540">
    <property type="entry name" value="P-loop containing nucleoside triphosphate hydrolases"/>
    <property type="match status" value="2"/>
</dbReference>
<dbReference type="SMART" id="SM00490">
    <property type="entry name" value="HELICc"/>
    <property type="match status" value="1"/>
</dbReference>
<protein>
    <recommendedName>
        <fullName evidence="1">RNA helicase</fullName>
        <ecNumber evidence="1">3.6.4.13</ecNumber>
    </recommendedName>
</protein>
<reference evidence="11" key="1">
    <citation type="submission" date="2019-08" db="EMBL/GenBank/DDBJ databases">
        <title>The genome of the North American firefly Photinus pyralis.</title>
        <authorList>
            <consortium name="Photinus pyralis genome working group"/>
            <person name="Fallon T.R."/>
            <person name="Sander Lower S.E."/>
            <person name="Weng J.-K."/>
        </authorList>
    </citation>
    <scope>NUCLEOTIDE SEQUENCE</scope>
    <source>
        <strain evidence="11">TRF0915ILg1</strain>
        <tissue evidence="11">Whole body</tissue>
    </source>
</reference>
<name>A0A8K0GD97_IGNLU</name>
<evidence type="ECO:0000259" key="10">
    <source>
        <dbReference type="PROSITE" id="PS51195"/>
    </source>
</evidence>
<evidence type="ECO:0000256" key="1">
    <source>
        <dbReference type="ARBA" id="ARBA00012552"/>
    </source>
</evidence>
<dbReference type="InterPro" id="IPR014014">
    <property type="entry name" value="RNA_helicase_DEAD_Q_motif"/>
</dbReference>
<dbReference type="Pfam" id="PF00271">
    <property type="entry name" value="Helicase_C"/>
    <property type="match status" value="1"/>
</dbReference>
<evidence type="ECO:0000313" key="12">
    <source>
        <dbReference type="Proteomes" id="UP000801492"/>
    </source>
</evidence>
<feature type="region of interest" description="Disordered" evidence="7">
    <location>
        <begin position="832"/>
        <end position="865"/>
    </location>
</feature>
<keyword evidence="4" id="KW-0347">Helicase</keyword>
<dbReference type="GO" id="GO:0005524">
    <property type="term" value="F:ATP binding"/>
    <property type="evidence" value="ECO:0007669"/>
    <property type="project" value="UniProtKB-KW"/>
</dbReference>
<dbReference type="EC" id="3.6.4.13" evidence="1"/>
<evidence type="ECO:0000256" key="2">
    <source>
        <dbReference type="ARBA" id="ARBA00022741"/>
    </source>
</evidence>
<dbReference type="Proteomes" id="UP000801492">
    <property type="component" value="Unassembled WGS sequence"/>
</dbReference>
<accession>A0A8K0GD97</accession>
<feature type="compositionally biased region" description="Acidic residues" evidence="7">
    <location>
        <begin position="832"/>
        <end position="861"/>
    </location>
</feature>
<dbReference type="InterPro" id="IPR014001">
    <property type="entry name" value="Helicase_ATP-bd"/>
</dbReference>
<organism evidence="11 12">
    <name type="scientific">Ignelater luminosus</name>
    <name type="common">Cucubano</name>
    <name type="synonym">Pyrophorus luminosus</name>
    <dbReference type="NCBI Taxonomy" id="2038154"/>
    <lineage>
        <taxon>Eukaryota</taxon>
        <taxon>Metazoa</taxon>
        <taxon>Ecdysozoa</taxon>
        <taxon>Arthropoda</taxon>
        <taxon>Hexapoda</taxon>
        <taxon>Insecta</taxon>
        <taxon>Pterygota</taxon>
        <taxon>Neoptera</taxon>
        <taxon>Endopterygota</taxon>
        <taxon>Coleoptera</taxon>
        <taxon>Polyphaga</taxon>
        <taxon>Elateriformia</taxon>
        <taxon>Elateroidea</taxon>
        <taxon>Elateridae</taxon>
        <taxon>Agrypninae</taxon>
        <taxon>Pyrophorini</taxon>
        <taxon>Ignelater</taxon>
    </lineage>
</organism>
<dbReference type="EMBL" id="VTPC01004024">
    <property type="protein sequence ID" value="KAF2897597.1"/>
    <property type="molecule type" value="Genomic_DNA"/>
</dbReference>
<evidence type="ECO:0000256" key="5">
    <source>
        <dbReference type="ARBA" id="ARBA00022840"/>
    </source>
</evidence>
<keyword evidence="2" id="KW-0547">Nucleotide-binding</keyword>
<evidence type="ECO:0000256" key="3">
    <source>
        <dbReference type="ARBA" id="ARBA00022801"/>
    </source>
</evidence>
<dbReference type="Gene3D" id="3.40.50.300">
    <property type="entry name" value="P-loop containing nucleotide triphosphate hydrolases"/>
    <property type="match status" value="2"/>
</dbReference>
<dbReference type="PROSITE" id="PS51195">
    <property type="entry name" value="Q_MOTIF"/>
    <property type="match status" value="1"/>
</dbReference>
<dbReference type="OrthoDB" id="434041at2759"/>
<sequence>MSQSLAHDLDEKPRTKDVIMEENFSFSSLVLSPPILQGLKDSGFYKPSPIQLKAIPLGKCGLDLIVQSKSGTGKTVVFTVIALEMIQTKRNTPQILVFAPTREIAVQIEDVIKTVGKNIPDLGVASFIGGLPVEDDIQKIKKCHIAIGAPGRLKHLVEKGYLKTQSIGLLIFDEADKLMEQAFQNDINYIYSKLPKRKQVLTLSATYSEELCKFLENYMQSPTHVTPENASPMLLGIKQFVTVVKEYINVNRQIAIKTKELTQLLSKISYTQCLIFFNSQSRAEGISNTLNRDGWNTLYISAAQSQSKRLKVIKSLKNFECRILLSTDLTARGIDAANVDLIINYDVPFETATYLHRMGRAGRYGSHGLCVTIAGHDTEVKKLQGFLGEIGGTELSIAKLPDDVHISDKLGECDYNSFEKLYGLINDANLNSSSSEDLKKSIFHMKANRKEGVDTEVVSSNLQKLTVDENLDQECSEEQKNVETTESGENITGDICQNVSNNECLKINNDEQTSNMQEVGNEINDKLADLDAETLFKRLASGEGISLVTDEKSNKQSEVEEKPAVSDKINNTFADVDAESLFKSLAAGEDVSLIIGEKSNQQCEESVEKPEINQENIESELVKENDSSVTEEDKMEGMNDWYPWVPVEGYSVFETKENQVNLLEDFVKECTKPKQTKRKINQKSPILEAKKAQKADDDIKETPKPFNKIEKQTNNEVPLRNIALLSVCKLVEEDTSENELKKHVSSITEYLNYMKDKRRDEIANISQQLEDVNCDDLLKNVNLYSQQCRDASEVIDPIEDIFRLGYNSMVKNEGSWIDALGDKYDLEEEISEVENEEEMEYDFEEEYDEEEEEAYEDEDEGEYQHQEDINNQYSNEETSAQVHENVAHHQNFYAMNLAHSHTGSFDDVNGDIYDWHFGYHGQKFLEKANRFEDVSSCNRYLNEWQWQIFHCRDFVKQHIYLQEMNYYLMQKGKTLYNNSADADGASTSMQNNTQYNPQGYEHNFHNPTAYKSYYTQHNSQRHGDYRKTHIKSYMHSNSQKGVNLHSEKTLVKRFGMS</sequence>
<dbReference type="InterPro" id="IPR027417">
    <property type="entry name" value="P-loop_NTPase"/>
</dbReference>
<evidence type="ECO:0000256" key="6">
    <source>
        <dbReference type="PROSITE-ProRule" id="PRU00552"/>
    </source>
</evidence>
<dbReference type="CDD" id="cd17943">
    <property type="entry name" value="DEADc_DDX20"/>
    <property type="match status" value="1"/>
</dbReference>
<dbReference type="PANTHER" id="PTHR47958">
    <property type="entry name" value="ATP-DEPENDENT RNA HELICASE DBP3"/>
    <property type="match status" value="1"/>
</dbReference>
<dbReference type="GO" id="GO:0003676">
    <property type="term" value="F:nucleic acid binding"/>
    <property type="evidence" value="ECO:0007669"/>
    <property type="project" value="InterPro"/>
</dbReference>
<keyword evidence="12" id="KW-1185">Reference proteome</keyword>
<feature type="region of interest" description="Disordered" evidence="7">
    <location>
        <begin position="677"/>
        <end position="705"/>
    </location>
</feature>
<comment type="caution">
    <text evidence="11">The sequence shown here is derived from an EMBL/GenBank/DDBJ whole genome shotgun (WGS) entry which is preliminary data.</text>
</comment>
<dbReference type="GO" id="GO:0003724">
    <property type="term" value="F:RNA helicase activity"/>
    <property type="evidence" value="ECO:0007669"/>
    <property type="project" value="UniProtKB-EC"/>
</dbReference>
<evidence type="ECO:0000313" key="11">
    <source>
        <dbReference type="EMBL" id="KAF2897597.1"/>
    </source>
</evidence>
<feature type="domain" description="Helicase ATP-binding" evidence="8">
    <location>
        <begin position="55"/>
        <end position="225"/>
    </location>
</feature>
<feature type="short sequence motif" description="Q motif" evidence="6">
    <location>
        <begin position="24"/>
        <end position="52"/>
    </location>
</feature>
<dbReference type="CDD" id="cd18787">
    <property type="entry name" value="SF2_C_DEAD"/>
    <property type="match status" value="1"/>
</dbReference>
<dbReference type="AlphaFoldDB" id="A0A8K0GD97"/>
<dbReference type="SMART" id="SM00487">
    <property type="entry name" value="DEXDc"/>
    <property type="match status" value="1"/>
</dbReference>
<evidence type="ECO:0000256" key="7">
    <source>
        <dbReference type="SAM" id="MobiDB-lite"/>
    </source>
</evidence>
<evidence type="ECO:0000259" key="9">
    <source>
        <dbReference type="PROSITE" id="PS51194"/>
    </source>
</evidence>
<feature type="domain" description="Helicase C-terminal" evidence="9">
    <location>
        <begin position="260"/>
        <end position="406"/>
    </location>
</feature>
<keyword evidence="3" id="KW-0378">Hydrolase</keyword>
<dbReference type="Pfam" id="PF00270">
    <property type="entry name" value="DEAD"/>
    <property type="match status" value="1"/>
</dbReference>
<dbReference type="GO" id="GO:0016787">
    <property type="term" value="F:hydrolase activity"/>
    <property type="evidence" value="ECO:0007669"/>
    <property type="project" value="UniProtKB-KW"/>
</dbReference>
<dbReference type="InterPro" id="IPR000629">
    <property type="entry name" value="RNA-helicase_DEAD-box_CS"/>
</dbReference>
<keyword evidence="5" id="KW-0067">ATP-binding</keyword>